<keyword evidence="3" id="KW-0862">Zinc</keyword>
<keyword evidence="9" id="KW-1185">Reference proteome</keyword>
<reference evidence="8 9" key="1">
    <citation type="submission" date="2024-08" db="EMBL/GenBank/DDBJ databases">
        <authorList>
            <person name="Will J Nash"/>
            <person name="Angela Man"/>
            <person name="Seanna McTaggart"/>
            <person name="Kendall Baker"/>
            <person name="Tom Barker"/>
            <person name="Leah Catchpole"/>
            <person name="Alex Durrant"/>
            <person name="Karim Gharbi"/>
            <person name="Naomi Irish"/>
            <person name="Gemy Kaithakottil"/>
            <person name="Debby Ku"/>
            <person name="Aaliyah Providence"/>
            <person name="Felix Shaw"/>
            <person name="David Swarbreck"/>
            <person name="Chris Watkins"/>
            <person name="Ann M. McCartney"/>
            <person name="Giulio Formenti"/>
            <person name="Alice Mouton"/>
            <person name="Noel Vella"/>
            <person name="Bjorn M von Reumont"/>
            <person name="Adriana Vella"/>
            <person name="Wilfried Haerty"/>
        </authorList>
    </citation>
    <scope>NUCLEOTIDE SEQUENCE [LARGE SCALE GENOMIC DNA]</scope>
</reference>
<evidence type="ECO:0000313" key="8">
    <source>
        <dbReference type="EMBL" id="CAL7950301.1"/>
    </source>
</evidence>
<evidence type="ECO:0000256" key="2">
    <source>
        <dbReference type="ARBA" id="ARBA00022771"/>
    </source>
</evidence>
<evidence type="ECO:0000256" key="4">
    <source>
        <dbReference type="PROSITE-ProRule" id="PRU00134"/>
    </source>
</evidence>
<evidence type="ECO:0000259" key="7">
    <source>
        <dbReference type="PROSITE" id="PS50865"/>
    </source>
</evidence>
<keyword evidence="1" id="KW-0479">Metal-binding</keyword>
<dbReference type="SUPFAM" id="SSF144232">
    <property type="entry name" value="HIT/MYND zinc finger-like"/>
    <property type="match status" value="1"/>
</dbReference>
<dbReference type="PROSITE" id="PS01360">
    <property type="entry name" value="ZF_MYND_1"/>
    <property type="match status" value="1"/>
</dbReference>
<evidence type="ECO:0000256" key="6">
    <source>
        <dbReference type="SAM" id="MobiDB-lite"/>
    </source>
</evidence>
<sequence>MKEFGSYQLNDTLRKQREKSKKQPLQKSPIKLFTKDYRPNVIFRDNTIYKKTNNSSGSSNLSPLEDSSSKLQVKKEKVSCEVEHLFCDKNSFNSEDDRDVCLISSSSEFHEDAEVCESLGRSEEILKKLDNDLIEENGFDSSLEENVIFEASSQKWPIFVDLTADEKKRFCDVKTDTVNGNEGGTKDIALEPRIMIADSSSKLNCSSNQSLATALRDRGPCSIPVQPNRCLPIRPAPRVPTRYLRKNSSHILPKSTALDVDEVESVKSIGTLPIEEISEDKDVNSANQMTSKESVSLINYTVPEISSVGTLNMMKRRNSNSMEYEADNIKGTRKKRRSQDADSSQNKEKRIESSIKEFLTNFCGSNASGEIQNRCTDKCAKVAATTKEECSNKLVPPLRLKKVVRTGAKDYSNARATTVPEHESNYRIITGATPQPSSNSNSTDCTNMFYEKDTQLVSSNSDSYKLKYRRNRLKQKLRELRSKALDLAKQMSNDSSSEQNTRLRQVMNRYEKQIENLSKLHSKLSAAIPASTEVIDVNDNSASPANNGHTFTNLNDVGEVPSENNSCPTSSPEPPKLSPRSPLNCDNILPQEIRDSPPILPRVSLAITSSQDSVVEELQITEKKVWLINEDSMKSTHPTNSIQLNFMDNDTLNIKEHSQTAHPDQQNSIDLESSDIDTNQNFLNHCRKIAQFPEDNPKTRKKKNEGDQLTEVYSQYPRLVIQKSEKNKYLNISDSRPLISSITSNVELPTVVQENEMIETVAGSKLIPSKECTLESNPCELSWTDTLFPKINENDINSQRVTSSSAQSTQLDVSQTILSQKRLTLQQNYKREDMPIDSTQKSDSNYSITEQFPTLGNWFARISKKQSPRGKSKLQYTGKGPFASTETSTRLRNPGPEIRKIVKPSTTNDMMNTAQSGTERWQYHHQQHQRQQLLQHVAASINLSQPVATIPPLRPNIYPPIPMTPFYLNNYAVDPYNSATLNYHPAIFPYGTYPYQSRIHSNTLPGYNFPMQESIRPMQHMDKRFPLIQDPMIRYPSTSTNSLQHPSNLEFDRLQNHSTTTNVGNTACLPSLFLPPQSLSSSHQTLPRAPLVGYSTNSQFSQNRMIPDVVAAAAAAAVVAAASFDRQCDTLTYTNKANTDTLSTAGITNVIDRESTHMPESTKSVISRDVINQTQNSNFNEECHKNSKYQNMQHFLFDRMKSVKTADNFAQTKPIICNDTQTTVASIVSTPYRVPLIPSHTQLPKNDPGNESRKCETPHLGKVNRSPNSSYNFTCSNCGTNGPKFKCLGCEMAFYCNERCQEKHWYVHVQKCPKKMPKLKKVT</sequence>
<feature type="region of interest" description="Disordered" evidence="6">
    <location>
        <begin position="1"/>
        <end position="29"/>
    </location>
</feature>
<accession>A0ABP1PCM3</accession>
<evidence type="ECO:0000256" key="5">
    <source>
        <dbReference type="SAM" id="Coils"/>
    </source>
</evidence>
<dbReference type="Gene3D" id="6.10.140.2220">
    <property type="match status" value="1"/>
</dbReference>
<name>A0ABP1PCM3_XYLVO</name>
<feature type="region of interest" description="Disordered" evidence="6">
    <location>
        <begin position="555"/>
        <end position="584"/>
    </location>
</feature>
<protein>
    <recommendedName>
        <fullName evidence="7">MYND-type domain-containing protein</fullName>
    </recommendedName>
</protein>
<organism evidence="8 9">
    <name type="scientific">Xylocopa violacea</name>
    <name type="common">Violet carpenter bee</name>
    <name type="synonym">Apis violacea</name>
    <dbReference type="NCBI Taxonomy" id="135666"/>
    <lineage>
        <taxon>Eukaryota</taxon>
        <taxon>Metazoa</taxon>
        <taxon>Ecdysozoa</taxon>
        <taxon>Arthropoda</taxon>
        <taxon>Hexapoda</taxon>
        <taxon>Insecta</taxon>
        <taxon>Pterygota</taxon>
        <taxon>Neoptera</taxon>
        <taxon>Endopterygota</taxon>
        <taxon>Hymenoptera</taxon>
        <taxon>Apocrita</taxon>
        <taxon>Aculeata</taxon>
        <taxon>Apoidea</taxon>
        <taxon>Anthophila</taxon>
        <taxon>Apidae</taxon>
        <taxon>Xylocopa</taxon>
        <taxon>Xylocopa</taxon>
    </lineage>
</organism>
<dbReference type="Pfam" id="PF01753">
    <property type="entry name" value="zf-MYND"/>
    <property type="match status" value="1"/>
</dbReference>
<evidence type="ECO:0000313" key="9">
    <source>
        <dbReference type="Proteomes" id="UP001642520"/>
    </source>
</evidence>
<evidence type="ECO:0000256" key="3">
    <source>
        <dbReference type="ARBA" id="ARBA00022833"/>
    </source>
</evidence>
<keyword evidence="2 4" id="KW-0863">Zinc-finger</keyword>
<gene>
    <name evidence="8" type="ORF">XYLVIOL_LOCUS9875</name>
</gene>
<dbReference type="InterPro" id="IPR002893">
    <property type="entry name" value="Znf_MYND"/>
</dbReference>
<proteinExistence type="predicted"/>
<dbReference type="Proteomes" id="UP001642520">
    <property type="component" value="Unassembled WGS sequence"/>
</dbReference>
<dbReference type="PROSITE" id="PS50865">
    <property type="entry name" value="ZF_MYND_2"/>
    <property type="match status" value="1"/>
</dbReference>
<feature type="region of interest" description="Disordered" evidence="6">
    <location>
        <begin position="316"/>
        <end position="350"/>
    </location>
</feature>
<feature type="region of interest" description="Disordered" evidence="6">
    <location>
        <begin position="864"/>
        <end position="898"/>
    </location>
</feature>
<feature type="coiled-coil region" evidence="5">
    <location>
        <begin position="470"/>
        <end position="527"/>
    </location>
</feature>
<keyword evidence="5" id="KW-0175">Coiled coil</keyword>
<dbReference type="EMBL" id="CAXAJV020001300">
    <property type="protein sequence ID" value="CAL7950301.1"/>
    <property type="molecule type" value="Genomic_DNA"/>
</dbReference>
<comment type="caution">
    <text evidence="8">The sequence shown here is derived from an EMBL/GenBank/DDBJ whole genome shotgun (WGS) entry which is preliminary data.</text>
</comment>
<feature type="domain" description="MYND-type" evidence="7">
    <location>
        <begin position="1275"/>
        <end position="1312"/>
    </location>
</feature>
<evidence type="ECO:0000256" key="1">
    <source>
        <dbReference type="ARBA" id="ARBA00022723"/>
    </source>
</evidence>